<reference evidence="2" key="1">
    <citation type="journal article" date="2014" name="Int. J. Syst. Evol. Microbiol.">
        <title>Complete genome of a new Firmicutes species belonging to the dominant human colonic microbiota ('Ruminococcus bicirculans') reveals two chromosomes and a selective capacity to utilize plant glucans.</title>
        <authorList>
            <consortium name="NISC Comparative Sequencing Program"/>
            <person name="Wegmann U."/>
            <person name="Louis P."/>
            <person name="Goesmann A."/>
            <person name="Henrissat B."/>
            <person name="Duncan S.H."/>
            <person name="Flint H.J."/>
        </authorList>
    </citation>
    <scope>NUCLEOTIDE SEQUENCE</scope>
    <source>
        <strain evidence="2">NBRC 110608</strain>
    </source>
</reference>
<reference evidence="2" key="2">
    <citation type="submission" date="2023-02" db="EMBL/GenBank/DDBJ databases">
        <authorList>
            <person name="Sun Q."/>
            <person name="Mori K."/>
        </authorList>
    </citation>
    <scope>NUCLEOTIDE SEQUENCE</scope>
    <source>
        <strain evidence="2">NBRC 110608</strain>
    </source>
</reference>
<dbReference type="EMBL" id="AP027735">
    <property type="protein sequence ID" value="BDZ59291.1"/>
    <property type="molecule type" value="Genomic_DNA"/>
</dbReference>
<feature type="transmembrane region" description="Helical" evidence="1">
    <location>
        <begin position="20"/>
        <end position="38"/>
    </location>
</feature>
<proteinExistence type="predicted"/>
<keyword evidence="1" id="KW-0812">Transmembrane</keyword>
<accession>A0ABN6YQN4</accession>
<evidence type="ECO:0000256" key="1">
    <source>
        <dbReference type="SAM" id="Phobius"/>
    </source>
</evidence>
<evidence type="ECO:0000313" key="2">
    <source>
        <dbReference type="EMBL" id="BDZ59291.1"/>
    </source>
</evidence>
<organism evidence="2">
    <name type="scientific">Barrientosiimonas endolithica</name>
    <dbReference type="NCBI Taxonomy" id="1535208"/>
    <lineage>
        <taxon>Bacteria</taxon>
        <taxon>Bacillati</taxon>
        <taxon>Actinomycetota</taxon>
        <taxon>Actinomycetes</taxon>
        <taxon>Micrococcales</taxon>
        <taxon>Dermacoccaceae</taxon>
        <taxon>Barrientosiimonas</taxon>
    </lineage>
</organism>
<gene>
    <name evidence="2" type="ORF">GCM10025872_29480</name>
</gene>
<keyword evidence="1" id="KW-1133">Transmembrane helix</keyword>
<name>A0ABN6YQN4_9MICO</name>
<protein>
    <submittedName>
        <fullName evidence="2">Uncharacterized protein</fullName>
    </submittedName>
</protein>
<keyword evidence="1" id="KW-0472">Membrane</keyword>
<sequence length="67" mass="7571">MSCRPSALVMPGNEDKADRYRRLLLFLVVAMMTHLTALQQRLTDTLISLVSSVDRSARPIMLMTFTS</sequence>